<dbReference type="OrthoDB" id="9812413at2"/>
<dbReference type="RefSeq" id="WP_121680275.1">
    <property type="nucleotide sequence ID" value="NZ_RCVZ01000005.1"/>
</dbReference>
<reference evidence="6 7" key="1">
    <citation type="submission" date="2018-10" db="EMBL/GenBank/DDBJ databases">
        <title>Falsibacillus sp. genome draft.</title>
        <authorList>
            <person name="Shi S."/>
        </authorList>
    </citation>
    <scope>NUCLEOTIDE SEQUENCE [LARGE SCALE GENOMIC DNA]</scope>
    <source>
        <strain evidence="6 7">GY 10110</strain>
    </source>
</reference>
<proteinExistence type="inferred from homology"/>
<keyword evidence="7" id="KW-1185">Reference proteome</keyword>
<evidence type="ECO:0000256" key="5">
    <source>
        <dbReference type="NCBIfam" id="TIGR00205"/>
    </source>
</evidence>
<evidence type="ECO:0000256" key="4">
    <source>
        <dbReference type="HAMAP-Rule" id="MF_00724"/>
    </source>
</evidence>
<keyword evidence="6" id="KW-0966">Cell projection</keyword>
<evidence type="ECO:0000256" key="3">
    <source>
        <dbReference type="ARBA" id="ARBA00023143"/>
    </source>
</evidence>
<dbReference type="PANTHER" id="PTHR34653">
    <property type="match status" value="1"/>
</dbReference>
<dbReference type="GO" id="GO:0005198">
    <property type="term" value="F:structural molecule activity"/>
    <property type="evidence" value="ECO:0007669"/>
    <property type="project" value="UniProtKB-UniRule"/>
</dbReference>
<protein>
    <recommendedName>
        <fullName evidence="4 5">Flagellar hook-basal body complex protein FliE</fullName>
    </recommendedName>
</protein>
<comment type="caution">
    <text evidence="6">The sequence shown here is derived from an EMBL/GenBank/DDBJ whole genome shotgun (WGS) entry which is preliminary data.</text>
</comment>
<dbReference type="Proteomes" id="UP000276770">
    <property type="component" value="Unassembled WGS sequence"/>
</dbReference>
<evidence type="ECO:0000313" key="7">
    <source>
        <dbReference type="Proteomes" id="UP000276770"/>
    </source>
</evidence>
<evidence type="ECO:0000256" key="2">
    <source>
        <dbReference type="ARBA" id="ARBA00009272"/>
    </source>
</evidence>
<comment type="similarity">
    <text evidence="2 4">Belongs to the FliE family.</text>
</comment>
<keyword evidence="6" id="KW-0969">Cilium</keyword>
<dbReference type="GO" id="GO:0009425">
    <property type="term" value="C:bacterial-type flagellum basal body"/>
    <property type="evidence" value="ECO:0007669"/>
    <property type="project" value="UniProtKB-SubCell"/>
</dbReference>
<evidence type="ECO:0000256" key="1">
    <source>
        <dbReference type="ARBA" id="ARBA00004117"/>
    </source>
</evidence>
<dbReference type="GO" id="GO:0071973">
    <property type="term" value="P:bacterial-type flagellum-dependent cell motility"/>
    <property type="evidence" value="ECO:0007669"/>
    <property type="project" value="InterPro"/>
</dbReference>
<name>A0A3L7K030_9BACI</name>
<dbReference type="InterPro" id="IPR001624">
    <property type="entry name" value="FliE"/>
</dbReference>
<dbReference type="AlphaFoldDB" id="A0A3L7K030"/>
<keyword evidence="6" id="KW-0282">Flagellum</keyword>
<accession>A0A3L7K030</accession>
<dbReference type="PANTHER" id="PTHR34653:SF1">
    <property type="entry name" value="FLAGELLAR HOOK-BASAL BODY COMPLEX PROTEIN FLIE"/>
    <property type="match status" value="1"/>
</dbReference>
<dbReference type="Pfam" id="PF02049">
    <property type="entry name" value="FliE"/>
    <property type="match status" value="1"/>
</dbReference>
<organism evidence="6 7">
    <name type="scientific">Falsibacillus albus</name>
    <dbReference type="NCBI Taxonomy" id="2478915"/>
    <lineage>
        <taxon>Bacteria</taxon>
        <taxon>Bacillati</taxon>
        <taxon>Bacillota</taxon>
        <taxon>Bacilli</taxon>
        <taxon>Bacillales</taxon>
        <taxon>Bacillaceae</taxon>
        <taxon>Falsibacillus</taxon>
    </lineage>
</organism>
<gene>
    <name evidence="4 6" type="primary">fliE</name>
    <name evidence="6" type="ORF">D9X91_08980</name>
</gene>
<dbReference type="EMBL" id="RCVZ01000005">
    <property type="protein sequence ID" value="RLQ95749.1"/>
    <property type="molecule type" value="Genomic_DNA"/>
</dbReference>
<evidence type="ECO:0000313" key="6">
    <source>
        <dbReference type="EMBL" id="RLQ95749.1"/>
    </source>
</evidence>
<comment type="subcellular location">
    <subcellularLocation>
        <location evidence="1 4">Bacterial flagellum basal body</location>
    </subcellularLocation>
</comment>
<dbReference type="HAMAP" id="MF_00724">
    <property type="entry name" value="FliE"/>
    <property type="match status" value="1"/>
</dbReference>
<dbReference type="GO" id="GO:0003774">
    <property type="term" value="F:cytoskeletal motor activity"/>
    <property type="evidence" value="ECO:0007669"/>
    <property type="project" value="InterPro"/>
</dbReference>
<dbReference type="PRINTS" id="PR01006">
    <property type="entry name" value="FLGHOOKFLIE"/>
</dbReference>
<keyword evidence="3 4" id="KW-0975">Bacterial flagellum</keyword>
<dbReference type="NCBIfam" id="TIGR00205">
    <property type="entry name" value="fliE"/>
    <property type="match status" value="1"/>
</dbReference>
<sequence length="105" mass="11709">MGFGQINSIADSVLRPLDATKVQKNLETPNEAQAKFADFLKESLNAVNNSQVESNKLTEKMANGENVDLHQVMIAAQKANITMQTTIELRNKAVEAYQEIMRMQV</sequence>